<evidence type="ECO:0000313" key="1">
    <source>
        <dbReference type="EMBL" id="JAE30757.1"/>
    </source>
</evidence>
<organism evidence="1">
    <name type="scientific">Arundo donax</name>
    <name type="common">Giant reed</name>
    <name type="synonym">Donax arundinaceus</name>
    <dbReference type="NCBI Taxonomy" id="35708"/>
    <lineage>
        <taxon>Eukaryota</taxon>
        <taxon>Viridiplantae</taxon>
        <taxon>Streptophyta</taxon>
        <taxon>Embryophyta</taxon>
        <taxon>Tracheophyta</taxon>
        <taxon>Spermatophyta</taxon>
        <taxon>Magnoliopsida</taxon>
        <taxon>Liliopsida</taxon>
        <taxon>Poales</taxon>
        <taxon>Poaceae</taxon>
        <taxon>PACMAD clade</taxon>
        <taxon>Arundinoideae</taxon>
        <taxon>Arundineae</taxon>
        <taxon>Arundo</taxon>
    </lineage>
</organism>
<dbReference type="EMBL" id="GBRH01167139">
    <property type="protein sequence ID" value="JAE30757.1"/>
    <property type="molecule type" value="Transcribed_RNA"/>
</dbReference>
<name>A0A0A9H1X0_ARUDO</name>
<proteinExistence type="predicted"/>
<protein>
    <submittedName>
        <fullName evidence="1">Uncharacterized protein</fullName>
    </submittedName>
</protein>
<dbReference type="AlphaFoldDB" id="A0A0A9H1X0"/>
<reference evidence="1" key="1">
    <citation type="submission" date="2014-09" db="EMBL/GenBank/DDBJ databases">
        <authorList>
            <person name="Magalhaes I.L.F."/>
            <person name="Oliveira U."/>
            <person name="Santos F.R."/>
            <person name="Vidigal T.H.D.A."/>
            <person name="Brescovit A.D."/>
            <person name="Santos A.J."/>
        </authorList>
    </citation>
    <scope>NUCLEOTIDE SEQUENCE</scope>
    <source>
        <tissue evidence="1">Shoot tissue taken approximately 20 cm above the soil surface</tissue>
    </source>
</reference>
<reference evidence="1" key="2">
    <citation type="journal article" date="2015" name="Data Brief">
        <title>Shoot transcriptome of the giant reed, Arundo donax.</title>
        <authorList>
            <person name="Barrero R.A."/>
            <person name="Guerrero F.D."/>
            <person name="Moolhuijzen P."/>
            <person name="Goolsby J.A."/>
            <person name="Tidwell J."/>
            <person name="Bellgard S.E."/>
            <person name="Bellgard M.I."/>
        </authorList>
    </citation>
    <scope>NUCLEOTIDE SEQUENCE</scope>
    <source>
        <tissue evidence="1">Shoot tissue taken approximately 20 cm above the soil surface</tissue>
    </source>
</reference>
<sequence length="36" mass="4230">MHRANKRSSQACCNFELKNELLGLRIVFLIINDLRL</sequence>
<accession>A0A0A9H1X0</accession>